<proteinExistence type="predicted"/>
<dbReference type="Proteomes" id="UP001140949">
    <property type="component" value="Unassembled WGS sequence"/>
</dbReference>
<feature type="transmembrane region" description="Helical" evidence="1">
    <location>
        <begin position="52"/>
        <end position="70"/>
    </location>
</feature>
<reference evidence="4" key="1">
    <citation type="journal article" date="2023" name="GigaByte">
        <title>Genome assembly of the bearded iris, Iris pallida Lam.</title>
        <authorList>
            <person name="Bruccoleri R.E."/>
            <person name="Oakeley E.J."/>
            <person name="Faust A.M.E."/>
            <person name="Altorfer M."/>
            <person name="Dessus-Babus S."/>
            <person name="Burckhardt D."/>
            <person name="Oertli M."/>
            <person name="Naumann U."/>
            <person name="Petersen F."/>
            <person name="Wong J."/>
        </authorList>
    </citation>
    <scope>NUCLEOTIDE SEQUENCE</scope>
    <source>
        <strain evidence="4">GSM-AAB239-AS_SAM_17_03QT</strain>
    </source>
</reference>
<evidence type="ECO:0000256" key="1">
    <source>
        <dbReference type="SAM" id="Phobius"/>
    </source>
</evidence>
<evidence type="ECO:0000313" key="3">
    <source>
        <dbReference type="EMBL" id="KAJ6792524.1"/>
    </source>
</evidence>
<dbReference type="AlphaFoldDB" id="A0AAX6FNA9"/>
<protein>
    <submittedName>
        <fullName evidence="4">Uncharacterized protein</fullName>
    </submittedName>
</protein>
<sequence>MQLFLQLRFCTPLPSLRDGAGNIPSLDMAFHLFHSQCWDLSAWLISYKGGKYLSSLGIIYVLIIIILRLYNTFLFQCSIFLGAKCSFLSRCLRFHCHYYYPIVLICIFFFSSES</sequence>
<gene>
    <name evidence="2" type="ORF">M6B38_238070</name>
    <name evidence="3" type="ORF">M6B38_238075</name>
    <name evidence="4" type="ORF">M6B38_409375</name>
</gene>
<keyword evidence="1" id="KW-0812">Transmembrane</keyword>
<comment type="caution">
    <text evidence="4">The sequence shown here is derived from an EMBL/GenBank/DDBJ whole genome shotgun (WGS) entry which is preliminary data.</text>
</comment>
<evidence type="ECO:0000313" key="2">
    <source>
        <dbReference type="EMBL" id="KAJ6792523.1"/>
    </source>
</evidence>
<accession>A0AAX6FNA9</accession>
<dbReference type="EMBL" id="JANAVB010043420">
    <property type="protein sequence ID" value="KAJ6792523.1"/>
    <property type="molecule type" value="Genomic_DNA"/>
</dbReference>
<evidence type="ECO:0000313" key="5">
    <source>
        <dbReference type="Proteomes" id="UP001140949"/>
    </source>
</evidence>
<reference evidence="4" key="2">
    <citation type="submission" date="2023-04" db="EMBL/GenBank/DDBJ databases">
        <authorList>
            <person name="Bruccoleri R.E."/>
            <person name="Oakeley E.J."/>
            <person name="Faust A.-M."/>
            <person name="Dessus-Babus S."/>
            <person name="Altorfer M."/>
            <person name="Burckhardt D."/>
            <person name="Oertli M."/>
            <person name="Naumann U."/>
            <person name="Petersen F."/>
            <person name="Wong J."/>
        </authorList>
    </citation>
    <scope>NUCLEOTIDE SEQUENCE</scope>
    <source>
        <strain evidence="4">GSM-AAB239-AS_SAM_17_03QT</strain>
        <tissue evidence="4">Leaf</tissue>
    </source>
</reference>
<keyword evidence="1" id="KW-0472">Membrane</keyword>
<keyword evidence="1" id="KW-1133">Transmembrane helix</keyword>
<dbReference type="EMBL" id="JANAVB010027598">
    <property type="protein sequence ID" value="KAJ6817829.1"/>
    <property type="molecule type" value="Genomic_DNA"/>
</dbReference>
<organism evidence="4 5">
    <name type="scientific">Iris pallida</name>
    <name type="common">Sweet iris</name>
    <dbReference type="NCBI Taxonomy" id="29817"/>
    <lineage>
        <taxon>Eukaryota</taxon>
        <taxon>Viridiplantae</taxon>
        <taxon>Streptophyta</taxon>
        <taxon>Embryophyta</taxon>
        <taxon>Tracheophyta</taxon>
        <taxon>Spermatophyta</taxon>
        <taxon>Magnoliopsida</taxon>
        <taxon>Liliopsida</taxon>
        <taxon>Asparagales</taxon>
        <taxon>Iridaceae</taxon>
        <taxon>Iridoideae</taxon>
        <taxon>Irideae</taxon>
        <taxon>Iris</taxon>
    </lineage>
</organism>
<name>A0AAX6FNA9_IRIPA</name>
<keyword evidence="5" id="KW-1185">Reference proteome</keyword>
<feature type="transmembrane region" description="Helical" evidence="1">
    <location>
        <begin position="91"/>
        <end position="111"/>
    </location>
</feature>
<dbReference type="EMBL" id="JANAVB010043420">
    <property type="protein sequence ID" value="KAJ6792524.1"/>
    <property type="molecule type" value="Genomic_DNA"/>
</dbReference>
<evidence type="ECO:0000313" key="4">
    <source>
        <dbReference type="EMBL" id="KAJ6817829.1"/>
    </source>
</evidence>